<evidence type="ECO:0000256" key="6">
    <source>
        <dbReference type="SAM" id="Phobius"/>
    </source>
</evidence>
<reference evidence="9" key="1">
    <citation type="submission" date="2019-09" db="EMBL/GenBank/DDBJ databases">
        <authorList>
            <person name="Jung D.-H."/>
        </authorList>
    </citation>
    <scope>NUCLEOTIDE SEQUENCE [LARGE SCALE GENOMIC DNA]</scope>
    <source>
        <strain evidence="9">JA-25</strain>
    </source>
</reference>
<evidence type="ECO:0000313" key="9">
    <source>
        <dbReference type="Proteomes" id="UP000606008"/>
    </source>
</evidence>
<evidence type="ECO:0000256" key="4">
    <source>
        <dbReference type="ARBA" id="ARBA00023136"/>
    </source>
</evidence>
<proteinExistence type="predicted"/>
<dbReference type="EMBL" id="WAEL01000001">
    <property type="protein sequence ID" value="NID08660.1"/>
    <property type="molecule type" value="Genomic_DNA"/>
</dbReference>
<dbReference type="InterPro" id="IPR007452">
    <property type="entry name" value="TamB_C"/>
</dbReference>
<keyword evidence="4 6" id="KW-0472">Membrane</keyword>
<keyword evidence="9" id="KW-1185">Reference proteome</keyword>
<gene>
    <name evidence="8" type="ORF">F7231_00625</name>
</gene>
<reference evidence="9" key="2">
    <citation type="submission" date="2023-07" db="EMBL/GenBank/DDBJ databases">
        <authorList>
            <person name="Jung D.-H."/>
        </authorList>
    </citation>
    <scope>NUCLEOTIDE SEQUENCE [LARGE SCALE GENOMIC DNA]</scope>
    <source>
        <strain evidence="9">JA-25</strain>
    </source>
</reference>
<evidence type="ECO:0000256" key="5">
    <source>
        <dbReference type="SAM" id="MobiDB-lite"/>
    </source>
</evidence>
<dbReference type="PANTHER" id="PTHR36985">
    <property type="entry name" value="TRANSLOCATION AND ASSEMBLY MODULE SUBUNIT TAMB"/>
    <property type="match status" value="1"/>
</dbReference>
<dbReference type="PANTHER" id="PTHR36985:SF1">
    <property type="entry name" value="TRANSLOCATION AND ASSEMBLY MODULE SUBUNIT TAMB"/>
    <property type="match status" value="1"/>
</dbReference>
<dbReference type="Proteomes" id="UP000606008">
    <property type="component" value="Unassembled WGS sequence"/>
</dbReference>
<evidence type="ECO:0000256" key="3">
    <source>
        <dbReference type="ARBA" id="ARBA00022989"/>
    </source>
</evidence>
<keyword evidence="2 6" id="KW-0812">Transmembrane</keyword>
<feature type="region of interest" description="Disordered" evidence="5">
    <location>
        <begin position="1530"/>
        <end position="1568"/>
    </location>
</feature>
<feature type="transmembrane region" description="Helical" evidence="6">
    <location>
        <begin position="7"/>
        <end position="26"/>
    </location>
</feature>
<protein>
    <submittedName>
        <fullName evidence="8">Translocation/assembly module TamB</fullName>
    </submittedName>
</protein>
<comment type="caution">
    <text evidence="8">The sequence shown here is derived from an EMBL/GenBank/DDBJ whole genome shotgun (WGS) entry which is preliminary data.</text>
</comment>
<name>A0ABX0Q9B8_9BACT</name>
<feature type="domain" description="Translocation and assembly module TamB C-terminal" evidence="7">
    <location>
        <begin position="1064"/>
        <end position="1495"/>
    </location>
</feature>
<evidence type="ECO:0000259" key="7">
    <source>
        <dbReference type="Pfam" id="PF04357"/>
    </source>
</evidence>
<sequence length="1568" mass="173247">MRSFVNILLKTLLLVSLAFVTLWVMLQLPPVQTYMVQRAAKWATEKLGMQVAIGQASIKWFDTLTFEDVRVRDYQNRPMINIGRLEVDYNLANFVDFTTLPHWLTDLFMKPGTKLRKPTNATHLDAVVLYKPNVQLVYSPKTGDLNLDDFISAIERLTSDPATANVPSDMHAPFTIGEVAVVDGFFSMDDPREAYMKNPKDFDYNHLRLSAINGDVTNFLVLGDTIALDVARLRTVDRQTGLTVKRMDTKFLYSSKKMEFANLYMAVNNSVIRKYVAFLYNTHSDMGDFNTKVAIRANFDNSIVRSADLGAFSEYIRGLNETWFLTGTMRGRVVDLSLVDTDLRFGPQGRSRLVGDLAFKGLPDMDNLLVNLKFRPSLVTMADIRQYYPEPSFNKTMAKLGTLAFNANFAGAFDNFTTDGQFSSALGRVAGKLKLKLADNPDLTTYEADLTADNFKIGELIDQPGTLQAIDGRGRLKGQGTDLSRAQADVDGQFARFGFGGYDYKNLVVQGNLQKAYFDGHVALRDPNAKLNLDGEFDLRGPSNHFDVRGTIQEADLRALGYTTDSLTISTYVNAVLEGNSVDQLTGDAKFREAFLTLNGRNLAVDTLSVVSTIEGTQSRYLNIDSDFLSARLQGNYQPKRTIADLTRLVSEYKLYFAGDAVGRKQYYADKLVRSLRDNLPAYHIDYLMAVRNVAPLLTFLNMPAYLSTGTRLAGRYNADNTQFITANVTTDSLRIADYAFGPTELDLTTSKFTNSEEVLASAIISSVRQKLGGLAPTQNLDVEASWEQDHINFTSRVDQTGTSNRADLNGELRFKGDAIDLTFRQSKLRLLDTDWTLNPESLVRMVGNEFTLQNVTVSNQNQFITASGKVSADSAARLNLEARSFQLSSLNPVLNTKLGGLLNGTVQLRNLYKAAIVESQLNVAGLAYEDAIIGDLVGSGAYDPIAEQVIVDARLIREQADVFTLRGTYTPGLKTNSLALRALFNNTELKLAAPFTKGLFSNFGGTLVGQVDVKGTPKAPLLSGSVDIKKGRTTFDYLKADLFFDNTVYFGDNEIVTRRMVLRDPEGNTAIVRGGVYHDNFKFFQLGFDADLQKFRIMNTTAKDNDLFYGQAVITGKAELFGPLDNLTVQADMQSNKGTRMYIPLDGAASVSQQDYIQFASRRTAAKDSVRQSVDLSGIKMDFKFDITPDAYCEVQFDRQSGDIIRTYGEGRIAMNVDTKGDFRMTGTYGITQGDYTFTFQNLLNKKFQIRPNSRITWTGDPYGALIDVTAAYTQFTALGALLPTSGTSSNVTNNSPDRTRRYPVDLLIKLTGQLTTPDVGFDLKVKEYPASSEFRQAVTAFENRLQSNDQELTKQVSSLLIFNQLIPEGSNLFSQDVQGGVGNAFGEILSNRLSQLFSNVDEKLNVGVSLGSIFGTATGTQASDNLLNNLQLRVSYRLLNDRLRVSRDGGFTYGQSQASAASLLGEWTLEYWLTPDGRLRAKMYNRNQQSALGALSLGSTTLTTSGGLSVLYTRSFNRLLFGSKDVKPGIAVPEQPAPPTTGTQPLATPPPANPPTSTSVSLTGNR</sequence>
<dbReference type="RefSeq" id="WP_166690542.1">
    <property type="nucleotide sequence ID" value="NZ_WAEL01000001.1"/>
</dbReference>
<evidence type="ECO:0000313" key="8">
    <source>
        <dbReference type="EMBL" id="NID08660.1"/>
    </source>
</evidence>
<comment type="subcellular location">
    <subcellularLocation>
        <location evidence="1">Membrane</location>
        <topology evidence="1">Single-pass membrane protein</topology>
    </subcellularLocation>
</comment>
<evidence type="ECO:0000256" key="1">
    <source>
        <dbReference type="ARBA" id="ARBA00004167"/>
    </source>
</evidence>
<accession>A0ABX0Q9B8</accession>
<keyword evidence="3 6" id="KW-1133">Transmembrane helix</keyword>
<organism evidence="8 9">
    <name type="scientific">Fibrivirga algicola</name>
    <dbReference type="NCBI Taxonomy" id="2950420"/>
    <lineage>
        <taxon>Bacteria</taxon>
        <taxon>Pseudomonadati</taxon>
        <taxon>Bacteroidota</taxon>
        <taxon>Cytophagia</taxon>
        <taxon>Cytophagales</taxon>
        <taxon>Spirosomataceae</taxon>
        <taxon>Fibrivirga</taxon>
    </lineage>
</organism>
<evidence type="ECO:0000256" key="2">
    <source>
        <dbReference type="ARBA" id="ARBA00022692"/>
    </source>
</evidence>
<dbReference type="Pfam" id="PF04357">
    <property type="entry name" value="TamB"/>
    <property type="match status" value="1"/>
</dbReference>